<dbReference type="AlphaFoldDB" id="A0A382XHX8"/>
<accession>A0A382XHX8</accession>
<dbReference type="Gene3D" id="2.60.120.10">
    <property type="entry name" value="Jelly Rolls"/>
    <property type="match status" value="1"/>
</dbReference>
<evidence type="ECO:0000313" key="1">
    <source>
        <dbReference type="EMBL" id="SVD69938.1"/>
    </source>
</evidence>
<dbReference type="EMBL" id="UINC01167427">
    <property type="protein sequence ID" value="SVD69938.1"/>
    <property type="molecule type" value="Genomic_DNA"/>
</dbReference>
<protein>
    <recommendedName>
        <fullName evidence="2">Cyclic nucleotide-binding domain-containing protein</fullName>
    </recommendedName>
</protein>
<gene>
    <name evidence="1" type="ORF">METZ01_LOCUS422792</name>
</gene>
<dbReference type="SUPFAM" id="SSF51206">
    <property type="entry name" value="cAMP-binding domain-like"/>
    <property type="match status" value="1"/>
</dbReference>
<proteinExistence type="predicted"/>
<sequence length="65" mass="7346">VPFHLVLPRDRKLFRLVKKAESISLVKGRALYAPGDLAKEVFLVRSGFIRLVLAGMEPGQRERTV</sequence>
<evidence type="ECO:0008006" key="2">
    <source>
        <dbReference type="Google" id="ProtNLM"/>
    </source>
</evidence>
<reference evidence="1" key="1">
    <citation type="submission" date="2018-05" db="EMBL/GenBank/DDBJ databases">
        <authorList>
            <person name="Lanie J.A."/>
            <person name="Ng W.-L."/>
            <person name="Kazmierczak K.M."/>
            <person name="Andrzejewski T.M."/>
            <person name="Davidsen T.M."/>
            <person name="Wayne K.J."/>
            <person name="Tettelin H."/>
            <person name="Glass J.I."/>
            <person name="Rusch D."/>
            <person name="Podicherti R."/>
            <person name="Tsui H.-C.T."/>
            <person name="Winkler M.E."/>
        </authorList>
    </citation>
    <scope>NUCLEOTIDE SEQUENCE</scope>
</reference>
<feature type="non-terminal residue" evidence="1">
    <location>
        <position position="65"/>
    </location>
</feature>
<name>A0A382XHX8_9ZZZZ</name>
<dbReference type="InterPro" id="IPR014710">
    <property type="entry name" value="RmlC-like_jellyroll"/>
</dbReference>
<feature type="non-terminal residue" evidence="1">
    <location>
        <position position="1"/>
    </location>
</feature>
<organism evidence="1">
    <name type="scientific">marine metagenome</name>
    <dbReference type="NCBI Taxonomy" id="408172"/>
    <lineage>
        <taxon>unclassified sequences</taxon>
        <taxon>metagenomes</taxon>
        <taxon>ecological metagenomes</taxon>
    </lineage>
</organism>
<dbReference type="InterPro" id="IPR018490">
    <property type="entry name" value="cNMP-bd_dom_sf"/>
</dbReference>